<reference evidence="2 3" key="1">
    <citation type="submission" date="2019-02" db="EMBL/GenBank/DDBJ databases">
        <title>Draft Genome Sequence of Streptomyces sp. AM-2504, identified by 16S rRNA comparative analysis as a Streptomyces Kasugaensis strain.</title>
        <authorList>
            <person name="Napolioni V."/>
            <person name="Giuliodori A.M."/>
            <person name="Spurio R."/>
            <person name="Fabbretti A."/>
        </authorList>
    </citation>
    <scope>NUCLEOTIDE SEQUENCE [LARGE SCALE GENOMIC DNA]</scope>
    <source>
        <strain evidence="2 3">AM-2504</strain>
    </source>
</reference>
<comment type="caution">
    <text evidence="2">The sequence shown here is derived from an EMBL/GenBank/DDBJ whole genome shotgun (WGS) entry which is preliminary data.</text>
</comment>
<feature type="chain" id="PRO_5039499849" description="Secreted protein" evidence="1">
    <location>
        <begin position="26"/>
        <end position="157"/>
    </location>
</feature>
<gene>
    <name evidence="2" type="ORF">EYS09_36455</name>
</gene>
<evidence type="ECO:0008006" key="4">
    <source>
        <dbReference type="Google" id="ProtNLM"/>
    </source>
</evidence>
<protein>
    <recommendedName>
        <fullName evidence="4">Secreted protein</fullName>
    </recommendedName>
</protein>
<proteinExistence type="predicted"/>
<name>A0A4Q9HJI6_STRKA</name>
<keyword evidence="3" id="KW-1185">Reference proteome</keyword>
<evidence type="ECO:0000313" key="2">
    <source>
        <dbReference type="EMBL" id="TBO54833.1"/>
    </source>
</evidence>
<evidence type="ECO:0000313" key="3">
    <source>
        <dbReference type="Proteomes" id="UP000292452"/>
    </source>
</evidence>
<dbReference type="GeneID" id="97378498"/>
<dbReference type="Proteomes" id="UP000292452">
    <property type="component" value="Unassembled WGS sequence"/>
</dbReference>
<accession>A0A4Q9HJI6</accession>
<feature type="signal peptide" evidence="1">
    <location>
        <begin position="1"/>
        <end position="25"/>
    </location>
</feature>
<evidence type="ECO:0000256" key="1">
    <source>
        <dbReference type="SAM" id="SignalP"/>
    </source>
</evidence>
<dbReference type="AlphaFoldDB" id="A0A4Q9HJI6"/>
<dbReference type="EMBL" id="SIXH01000685">
    <property type="protein sequence ID" value="TBO54833.1"/>
    <property type="molecule type" value="Genomic_DNA"/>
</dbReference>
<dbReference type="RefSeq" id="WP_052861338.1">
    <property type="nucleotide sequence ID" value="NZ_NDXL01000001.1"/>
</dbReference>
<sequence>MRATALNLSAATAAGLLVWSLPVAASAAAPKGPAPRTVKVQGKLDGLTARCPAGYHASGGGFEIPGYEMEQAVTASRPTTDGTGWVVSASSVNPAMLHQLEVIQDRQDALDKVMGDKTATDAQRQAAQKALDEAQKTAYDMPQRAALTGTAYALCTK</sequence>
<dbReference type="OrthoDB" id="3854906at2"/>
<organism evidence="2 3">
    <name type="scientific">Streptomyces kasugaensis</name>
    <dbReference type="NCBI Taxonomy" id="1946"/>
    <lineage>
        <taxon>Bacteria</taxon>
        <taxon>Bacillati</taxon>
        <taxon>Actinomycetota</taxon>
        <taxon>Actinomycetes</taxon>
        <taxon>Kitasatosporales</taxon>
        <taxon>Streptomycetaceae</taxon>
        <taxon>Streptomyces</taxon>
    </lineage>
</organism>
<keyword evidence="1" id="KW-0732">Signal</keyword>